<evidence type="ECO:0000256" key="11">
    <source>
        <dbReference type="SAM" id="SignalP"/>
    </source>
</evidence>
<evidence type="ECO:0000313" key="13">
    <source>
        <dbReference type="EMBL" id="PRP87907.1"/>
    </source>
</evidence>
<dbReference type="Gene3D" id="1.10.510.10">
    <property type="entry name" value="Transferase(Phosphotransferase) domain 1"/>
    <property type="match status" value="1"/>
</dbReference>
<comment type="catalytic activity">
    <reaction evidence="7">
        <text>L-threonyl-[protein] + ATP = O-phospho-L-threonyl-[protein] + ADP + H(+)</text>
        <dbReference type="Rhea" id="RHEA:46608"/>
        <dbReference type="Rhea" id="RHEA-COMP:11060"/>
        <dbReference type="Rhea" id="RHEA-COMP:11605"/>
        <dbReference type="ChEBI" id="CHEBI:15378"/>
        <dbReference type="ChEBI" id="CHEBI:30013"/>
        <dbReference type="ChEBI" id="CHEBI:30616"/>
        <dbReference type="ChEBI" id="CHEBI:61977"/>
        <dbReference type="ChEBI" id="CHEBI:456216"/>
        <dbReference type="EC" id="2.7.11.1"/>
    </reaction>
</comment>
<feature type="chain" id="PRO_5015151420" description="non-specific serine/threonine protein kinase" evidence="11">
    <location>
        <begin position="23"/>
        <end position="639"/>
    </location>
</feature>
<dbReference type="SMART" id="SM00220">
    <property type="entry name" value="S_TKc"/>
    <property type="match status" value="1"/>
</dbReference>
<dbReference type="Proteomes" id="UP000241769">
    <property type="component" value="Unassembled WGS sequence"/>
</dbReference>
<protein>
    <recommendedName>
        <fullName evidence="1">non-specific serine/threonine protein kinase</fullName>
        <ecNumber evidence="1">2.7.11.1</ecNumber>
    </recommendedName>
</protein>
<dbReference type="GO" id="GO:0004674">
    <property type="term" value="F:protein serine/threonine kinase activity"/>
    <property type="evidence" value="ECO:0007669"/>
    <property type="project" value="UniProtKB-KW"/>
</dbReference>
<evidence type="ECO:0000256" key="1">
    <source>
        <dbReference type="ARBA" id="ARBA00012513"/>
    </source>
</evidence>
<dbReference type="InterPro" id="IPR000719">
    <property type="entry name" value="Prot_kinase_dom"/>
</dbReference>
<proteinExistence type="predicted"/>
<keyword evidence="14" id="KW-1185">Reference proteome</keyword>
<dbReference type="OrthoDB" id="4062651at2759"/>
<accession>A0A2P6NVA3</accession>
<comment type="caution">
    <text evidence="13">The sequence shown here is derived from an EMBL/GenBank/DDBJ whole genome shotgun (WGS) entry which is preliminary data.</text>
</comment>
<evidence type="ECO:0000256" key="6">
    <source>
        <dbReference type="ARBA" id="ARBA00022840"/>
    </source>
</evidence>
<dbReference type="InterPro" id="IPR050660">
    <property type="entry name" value="NEK_Ser/Thr_kinase"/>
</dbReference>
<evidence type="ECO:0000256" key="3">
    <source>
        <dbReference type="ARBA" id="ARBA00022679"/>
    </source>
</evidence>
<evidence type="ECO:0000256" key="5">
    <source>
        <dbReference type="ARBA" id="ARBA00022777"/>
    </source>
</evidence>
<evidence type="ECO:0000313" key="14">
    <source>
        <dbReference type="Proteomes" id="UP000241769"/>
    </source>
</evidence>
<dbReference type="InterPro" id="IPR011009">
    <property type="entry name" value="Kinase-like_dom_sf"/>
</dbReference>
<dbReference type="InterPro" id="IPR008271">
    <property type="entry name" value="Ser/Thr_kinase_AS"/>
</dbReference>
<keyword evidence="9" id="KW-0175">Coiled coil</keyword>
<dbReference type="PANTHER" id="PTHR43671">
    <property type="entry name" value="SERINE/THREONINE-PROTEIN KINASE NEK"/>
    <property type="match status" value="1"/>
</dbReference>
<feature type="domain" description="Protein kinase" evidence="12">
    <location>
        <begin position="345"/>
        <end position="639"/>
    </location>
</feature>
<dbReference type="SUPFAM" id="SSF56112">
    <property type="entry name" value="Protein kinase-like (PK-like)"/>
    <property type="match status" value="1"/>
</dbReference>
<dbReference type="PROSITE" id="PS50011">
    <property type="entry name" value="PROTEIN_KINASE_DOM"/>
    <property type="match status" value="1"/>
</dbReference>
<organism evidence="13 14">
    <name type="scientific">Planoprotostelium fungivorum</name>
    <dbReference type="NCBI Taxonomy" id="1890364"/>
    <lineage>
        <taxon>Eukaryota</taxon>
        <taxon>Amoebozoa</taxon>
        <taxon>Evosea</taxon>
        <taxon>Variosea</taxon>
        <taxon>Cavosteliida</taxon>
        <taxon>Cavosteliaceae</taxon>
        <taxon>Planoprotostelium</taxon>
    </lineage>
</organism>
<evidence type="ECO:0000256" key="8">
    <source>
        <dbReference type="ARBA" id="ARBA00048679"/>
    </source>
</evidence>
<dbReference type="Pfam" id="PF00069">
    <property type="entry name" value="Pkinase"/>
    <property type="match status" value="1"/>
</dbReference>
<keyword evidence="5" id="KW-0418">Kinase</keyword>
<evidence type="ECO:0000256" key="2">
    <source>
        <dbReference type="ARBA" id="ARBA00022527"/>
    </source>
</evidence>
<comment type="catalytic activity">
    <reaction evidence="8">
        <text>L-seryl-[protein] + ATP = O-phospho-L-seryl-[protein] + ADP + H(+)</text>
        <dbReference type="Rhea" id="RHEA:17989"/>
        <dbReference type="Rhea" id="RHEA-COMP:9863"/>
        <dbReference type="Rhea" id="RHEA-COMP:11604"/>
        <dbReference type="ChEBI" id="CHEBI:15378"/>
        <dbReference type="ChEBI" id="CHEBI:29999"/>
        <dbReference type="ChEBI" id="CHEBI:30616"/>
        <dbReference type="ChEBI" id="CHEBI:83421"/>
        <dbReference type="ChEBI" id="CHEBI:456216"/>
        <dbReference type="EC" id="2.7.11.1"/>
    </reaction>
</comment>
<keyword evidence="6" id="KW-0067">ATP-binding</keyword>
<dbReference type="EC" id="2.7.11.1" evidence="1"/>
<keyword evidence="2" id="KW-0723">Serine/threonine-protein kinase</keyword>
<feature type="signal peptide" evidence="11">
    <location>
        <begin position="1"/>
        <end position="22"/>
    </location>
</feature>
<dbReference type="AlphaFoldDB" id="A0A2P6NVA3"/>
<evidence type="ECO:0000259" key="12">
    <source>
        <dbReference type="PROSITE" id="PS50011"/>
    </source>
</evidence>
<sequence length="639" mass="73017">MSRAGQVLFLFFLFCLRGDTASITREASKCESLNGIENEQKAFTVTTTQCFLFITNPDTSQELLQFRLWVDTSDSVEVTVNRKGAVPSAATRDNTVQCTSSPSGPRNHLTKSRRCSHILSVPSDQFGGLPNRYVKQGEAWVVQIKNYNYYFGAKVTVKTVIERRPLPEEDLDQMVDELREEGSSWSRTFIELFLFIIVATSGYLLHTNNAHKYKKMMETLKLREKQIEDKETELDEQQKHLEKARVEADEKNVKRMRGATTDTPELSAPILQKQLKQKTIQASKLEFQVNSLQKQCKQLKEMNQSILVQNAPTVGNLFKTVFTTKQRSLTMEPGVKKILVDVANVIVADKLVEGVGGSFAGIYNCYVDGWSCCMKELVITEGMLYHLPNIKEKFLTEIKLLENLPYHPNITRYLFHREMDDKIQLFTTKYSGSLLDMIELRRGNLKRLKEETKLSPNSQRRSAKRTKTYFSAREICDIAMQIMDGLEFLHNHDVIHRDLKSDNILVTLNNNSEISTIYIADFDTAKKLTEDAQIAKTAIGTPGFIAPEVWNAEEYTYKCDVFSFGMVLYELLSLMRPFENAKGNPQFHINDRKVPPLQLDDIIENIQEARRLGDINLAADEDEKGTNFSFAALVTLYHK</sequence>
<evidence type="ECO:0000256" key="4">
    <source>
        <dbReference type="ARBA" id="ARBA00022741"/>
    </source>
</evidence>
<feature type="coiled-coil region" evidence="9">
    <location>
        <begin position="210"/>
        <end position="309"/>
    </location>
</feature>
<keyword evidence="11" id="KW-0732">Signal</keyword>
<keyword evidence="3" id="KW-0808">Transferase</keyword>
<dbReference type="EMBL" id="MDYQ01000016">
    <property type="protein sequence ID" value="PRP87907.1"/>
    <property type="molecule type" value="Genomic_DNA"/>
</dbReference>
<evidence type="ECO:0000256" key="10">
    <source>
        <dbReference type="SAM" id="MobiDB-lite"/>
    </source>
</evidence>
<gene>
    <name evidence="13" type="ORF">PROFUN_02644</name>
</gene>
<evidence type="ECO:0000256" key="7">
    <source>
        <dbReference type="ARBA" id="ARBA00047899"/>
    </source>
</evidence>
<dbReference type="GO" id="GO:0005524">
    <property type="term" value="F:ATP binding"/>
    <property type="evidence" value="ECO:0007669"/>
    <property type="project" value="UniProtKB-KW"/>
</dbReference>
<dbReference type="PANTHER" id="PTHR43671:SF98">
    <property type="entry name" value="SERINE_THREONINE-PROTEIN KINASE NEK11"/>
    <property type="match status" value="1"/>
</dbReference>
<dbReference type="InParanoid" id="A0A2P6NVA3"/>
<feature type="compositionally biased region" description="Polar residues" evidence="10">
    <location>
        <begin position="91"/>
        <end position="104"/>
    </location>
</feature>
<feature type="region of interest" description="Disordered" evidence="10">
    <location>
        <begin position="91"/>
        <end position="110"/>
    </location>
</feature>
<keyword evidence="4" id="KW-0547">Nucleotide-binding</keyword>
<reference evidence="13 14" key="1">
    <citation type="journal article" date="2018" name="Genome Biol. Evol.">
        <title>Multiple Roots of Fruiting Body Formation in Amoebozoa.</title>
        <authorList>
            <person name="Hillmann F."/>
            <person name="Forbes G."/>
            <person name="Novohradska S."/>
            <person name="Ferling I."/>
            <person name="Riege K."/>
            <person name="Groth M."/>
            <person name="Westermann M."/>
            <person name="Marz M."/>
            <person name="Spaller T."/>
            <person name="Winckler T."/>
            <person name="Schaap P."/>
            <person name="Glockner G."/>
        </authorList>
    </citation>
    <scope>NUCLEOTIDE SEQUENCE [LARGE SCALE GENOMIC DNA]</scope>
    <source>
        <strain evidence="13 14">Jena</strain>
    </source>
</reference>
<name>A0A2P6NVA3_9EUKA</name>
<dbReference type="PROSITE" id="PS00108">
    <property type="entry name" value="PROTEIN_KINASE_ST"/>
    <property type="match status" value="1"/>
</dbReference>
<evidence type="ECO:0000256" key="9">
    <source>
        <dbReference type="SAM" id="Coils"/>
    </source>
</evidence>